<evidence type="ECO:0000256" key="8">
    <source>
        <dbReference type="SAM" id="MobiDB-lite"/>
    </source>
</evidence>
<evidence type="ECO:0000313" key="11">
    <source>
        <dbReference type="Proteomes" id="UP000799538"/>
    </source>
</evidence>
<gene>
    <name evidence="10" type="ORF">BDZ85DRAFT_319229</name>
</gene>
<dbReference type="Gene3D" id="2.60.40.200">
    <property type="entry name" value="Superoxide dismutase, copper/zinc binding domain"/>
    <property type="match status" value="1"/>
</dbReference>
<evidence type="ECO:0000256" key="2">
    <source>
        <dbReference type="ARBA" id="ARBA00004613"/>
    </source>
</evidence>
<comment type="similarity">
    <text evidence="3">Belongs to the Cu-Zn superoxide dismutase family.</text>
</comment>
<evidence type="ECO:0000256" key="4">
    <source>
        <dbReference type="ARBA" id="ARBA00012682"/>
    </source>
</evidence>
<comment type="subcellular location">
    <subcellularLocation>
        <location evidence="1">Cell envelope</location>
    </subcellularLocation>
    <subcellularLocation>
        <location evidence="2">Secreted</location>
    </subcellularLocation>
</comment>
<dbReference type="GO" id="GO:0046872">
    <property type="term" value="F:metal ion binding"/>
    <property type="evidence" value="ECO:0007669"/>
    <property type="project" value="InterPro"/>
</dbReference>
<evidence type="ECO:0000256" key="5">
    <source>
        <dbReference type="ARBA" id="ARBA00022525"/>
    </source>
</evidence>
<keyword evidence="9" id="KW-0732">Signal</keyword>
<feature type="compositionally biased region" description="Low complexity" evidence="8">
    <location>
        <begin position="211"/>
        <end position="223"/>
    </location>
</feature>
<protein>
    <recommendedName>
        <fullName evidence="4">superoxide dismutase</fullName>
        <ecNumber evidence="4">1.15.1.1</ecNumber>
    </recommendedName>
</protein>
<dbReference type="PANTHER" id="PTHR20910:SF1">
    <property type="entry name" value="SUPEROXIDE DISMUTASE COPPER_ZINC BINDING DOMAIN-CONTAINING PROTEIN"/>
    <property type="match status" value="1"/>
</dbReference>
<keyword evidence="6" id="KW-0049">Antioxidant</keyword>
<evidence type="ECO:0000256" key="3">
    <source>
        <dbReference type="ARBA" id="ARBA00010457"/>
    </source>
</evidence>
<dbReference type="InterPro" id="IPR053257">
    <property type="entry name" value="Cu-only_SOD"/>
</dbReference>
<dbReference type="PANTHER" id="PTHR20910">
    <property type="entry name" value="AGAP001623-PA"/>
    <property type="match status" value="1"/>
</dbReference>
<comment type="catalytic activity">
    <reaction evidence="7">
        <text>2 superoxide + 2 H(+) = H2O2 + O2</text>
        <dbReference type="Rhea" id="RHEA:20696"/>
        <dbReference type="ChEBI" id="CHEBI:15378"/>
        <dbReference type="ChEBI" id="CHEBI:15379"/>
        <dbReference type="ChEBI" id="CHEBI:16240"/>
        <dbReference type="ChEBI" id="CHEBI:18421"/>
        <dbReference type="EC" id="1.15.1.1"/>
    </reaction>
</comment>
<feature type="signal peptide" evidence="9">
    <location>
        <begin position="1"/>
        <end position="20"/>
    </location>
</feature>
<reference evidence="11" key="1">
    <citation type="journal article" date="2020" name="Stud. Mycol.">
        <title>101 Dothideomycetes genomes: A test case for predicting lifestyles and emergence of pathogens.</title>
        <authorList>
            <person name="Haridas S."/>
            <person name="Albert R."/>
            <person name="Binder M."/>
            <person name="Bloem J."/>
            <person name="LaButti K."/>
            <person name="Salamov A."/>
            <person name="Andreopoulos B."/>
            <person name="Baker S."/>
            <person name="Barry K."/>
            <person name="Bills G."/>
            <person name="Bluhm B."/>
            <person name="Cannon C."/>
            <person name="Castanera R."/>
            <person name="Culley D."/>
            <person name="Daum C."/>
            <person name="Ezra D."/>
            <person name="Gonzalez J."/>
            <person name="Henrissat B."/>
            <person name="Kuo A."/>
            <person name="Liang C."/>
            <person name="Lipzen A."/>
            <person name="Lutzoni F."/>
            <person name="Magnuson J."/>
            <person name="Mondo S."/>
            <person name="Nolan M."/>
            <person name="Ohm R."/>
            <person name="Pangilinan J."/>
            <person name="Park H.-J."/>
            <person name="Ramirez L."/>
            <person name="Alfaro M."/>
            <person name="Sun H."/>
            <person name="Tritt A."/>
            <person name="Yoshinaga Y."/>
            <person name="Zwiers L.-H."/>
            <person name="Turgeon B."/>
            <person name="Goodwin S."/>
            <person name="Spatafora J."/>
            <person name="Crous P."/>
            <person name="Grigoriev I."/>
        </authorList>
    </citation>
    <scope>NUCLEOTIDE SEQUENCE [LARGE SCALE GENOMIC DNA]</scope>
    <source>
        <strain evidence="11">CECT 20119</strain>
    </source>
</reference>
<feature type="region of interest" description="Disordered" evidence="8">
    <location>
        <begin position="189"/>
        <end position="223"/>
    </location>
</feature>
<sequence length="246" mass="24511">MLTRTLLITTGLTALATAQGASTDAPIVRNNPLGATYQAVVTATNKSTINGNIVVSTNPTHEGANVQVNLEGLPSTGGPFTWHIHKAPIPENGNCTAALTHLDPYGRGETPACDAANPASCEVGDQSGKWGKMGLNGTSYSANYIDPYLALLPTDPAFVGGKSIVIHYPNKTRIACANFVQVSGGTGNGTAPDTGSCPAPSLPVVGGNTGGTPSSTSSPPASTGAAAGGLVKGVMALVAGGLAFAL</sequence>
<dbReference type="SUPFAM" id="SSF49329">
    <property type="entry name" value="Cu,Zn superoxide dismutase-like"/>
    <property type="match status" value="1"/>
</dbReference>
<organism evidence="10 11">
    <name type="scientific">Elsinoe ampelina</name>
    <dbReference type="NCBI Taxonomy" id="302913"/>
    <lineage>
        <taxon>Eukaryota</taxon>
        <taxon>Fungi</taxon>
        <taxon>Dikarya</taxon>
        <taxon>Ascomycota</taxon>
        <taxon>Pezizomycotina</taxon>
        <taxon>Dothideomycetes</taxon>
        <taxon>Dothideomycetidae</taxon>
        <taxon>Myriangiales</taxon>
        <taxon>Elsinoaceae</taxon>
        <taxon>Elsinoe</taxon>
    </lineage>
</organism>
<dbReference type="FunFam" id="2.60.40.200:FF:000007">
    <property type="entry name" value="Cell surface Cu-only superoxide dismutase 5"/>
    <property type="match status" value="1"/>
</dbReference>
<dbReference type="InterPro" id="IPR036423">
    <property type="entry name" value="SOD-like_Cu/Zn_dom_sf"/>
</dbReference>
<dbReference type="GO" id="GO:0004784">
    <property type="term" value="F:superoxide dismutase activity"/>
    <property type="evidence" value="ECO:0007669"/>
    <property type="project" value="UniProtKB-EC"/>
</dbReference>
<keyword evidence="5" id="KW-0964">Secreted</keyword>
<proteinExistence type="inferred from homology"/>
<evidence type="ECO:0000256" key="9">
    <source>
        <dbReference type="SAM" id="SignalP"/>
    </source>
</evidence>
<dbReference type="GO" id="GO:0005576">
    <property type="term" value="C:extracellular region"/>
    <property type="evidence" value="ECO:0007669"/>
    <property type="project" value="UniProtKB-SubCell"/>
</dbReference>
<dbReference type="EC" id="1.15.1.1" evidence="4"/>
<keyword evidence="11" id="KW-1185">Reference proteome</keyword>
<feature type="chain" id="PRO_5025471339" description="superoxide dismutase" evidence="9">
    <location>
        <begin position="21"/>
        <end position="246"/>
    </location>
</feature>
<dbReference type="EMBL" id="ML992507">
    <property type="protein sequence ID" value="KAF2222917.1"/>
    <property type="molecule type" value="Genomic_DNA"/>
</dbReference>
<evidence type="ECO:0000256" key="1">
    <source>
        <dbReference type="ARBA" id="ARBA00004196"/>
    </source>
</evidence>
<name>A0A6A6GB71_9PEZI</name>
<dbReference type="Proteomes" id="UP000799538">
    <property type="component" value="Unassembled WGS sequence"/>
</dbReference>
<evidence type="ECO:0000256" key="7">
    <source>
        <dbReference type="ARBA" id="ARBA00049204"/>
    </source>
</evidence>
<accession>A0A6A6GB71</accession>
<dbReference type="AlphaFoldDB" id="A0A6A6GB71"/>
<dbReference type="OrthoDB" id="159229at2759"/>
<evidence type="ECO:0000256" key="6">
    <source>
        <dbReference type="ARBA" id="ARBA00022862"/>
    </source>
</evidence>
<evidence type="ECO:0000313" key="10">
    <source>
        <dbReference type="EMBL" id="KAF2222917.1"/>
    </source>
</evidence>